<reference evidence="1 2" key="1">
    <citation type="submission" date="2019-11" db="EMBL/GenBank/DDBJ databases">
        <title>Type strains purchased from KCTC, JCM and DSMZ.</title>
        <authorList>
            <person name="Lu H."/>
        </authorList>
    </citation>
    <scope>NUCLEOTIDE SEQUENCE [LARGE SCALE GENOMIC DNA]</scope>
    <source>
        <strain evidence="1 2">KCTC 22382</strain>
    </source>
</reference>
<proteinExistence type="predicted"/>
<dbReference type="RefSeq" id="WP_155461665.1">
    <property type="nucleotide sequence ID" value="NZ_WNKY01000001.1"/>
</dbReference>
<comment type="caution">
    <text evidence="1">The sequence shown here is derived from an EMBL/GenBank/DDBJ whole genome shotgun (WGS) entry which is preliminary data.</text>
</comment>
<name>A0A6L6PB68_9BURK</name>
<evidence type="ECO:0000313" key="1">
    <source>
        <dbReference type="EMBL" id="MTV36326.1"/>
    </source>
</evidence>
<protein>
    <submittedName>
        <fullName evidence="1">Uncharacterized protein</fullName>
    </submittedName>
</protein>
<dbReference type="Proteomes" id="UP000475582">
    <property type="component" value="Unassembled WGS sequence"/>
</dbReference>
<gene>
    <name evidence="1" type="ORF">GM676_01855</name>
</gene>
<keyword evidence="2" id="KW-1185">Reference proteome</keyword>
<evidence type="ECO:0000313" key="2">
    <source>
        <dbReference type="Proteomes" id="UP000475582"/>
    </source>
</evidence>
<dbReference type="EMBL" id="WNKY01000001">
    <property type="protein sequence ID" value="MTV36326.1"/>
    <property type="molecule type" value="Genomic_DNA"/>
</dbReference>
<accession>A0A6L6PB68</accession>
<dbReference type="AlphaFoldDB" id="A0A6L6PB68"/>
<organism evidence="1 2">
    <name type="scientific">Duganella radicis</name>
    <dbReference type="NCBI Taxonomy" id="551988"/>
    <lineage>
        <taxon>Bacteria</taxon>
        <taxon>Pseudomonadati</taxon>
        <taxon>Pseudomonadota</taxon>
        <taxon>Betaproteobacteria</taxon>
        <taxon>Burkholderiales</taxon>
        <taxon>Oxalobacteraceae</taxon>
        <taxon>Telluria group</taxon>
        <taxon>Duganella</taxon>
    </lineage>
</organism>
<sequence length="251" mass="27709">MSRYLRLFTLVISHEYLADMPGNMRFVPSAACAALMEREGLLLRHTPHGAELWREERALPASDALLPLAFAVFSCDPQLQYCTDWPVAPPLRYVSNGGDELLRAETLAGSGAARQPLLSVEIDHRQGARGDTGHKTYRIALASKKIHWKYFFTGNLAGKKLSIVDLDAPDGDRGIGFAASAMPATEDGTAYTSEGPLPMQRLPQQRLQLREEGGAGKVLIRRLPNANMEKLGKERGRDGRSMIVAEIYIHQ</sequence>